<dbReference type="Pfam" id="PF12650">
    <property type="entry name" value="DUF3784"/>
    <property type="match status" value="1"/>
</dbReference>
<feature type="transmembrane region" description="Helical" evidence="1">
    <location>
        <begin position="52"/>
        <end position="70"/>
    </location>
</feature>
<dbReference type="STRING" id="1464122.SAMN05421737_10173"/>
<keyword evidence="1" id="KW-0812">Transmembrane</keyword>
<dbReference type="Proteomes" id="UP000242662">
    <property type="component" value="Unassembled WGS sequence"/>
</dbReference>
<protein>
    <recommendedName>
        <fullName evidence="4">DUF3784 domain-containing protein</fullName>
    </recommendedName>
</protein>
<sequence>MPFAGVVTIAVFASMQLFIVSWLIWKKKMLSLVAGYDEDTFKGDKNKLARETGLVATITGLLVLMLPFADEYVGEWAGNMVGIVMAVMILGWVIFRKIRPF</sequence>
<gene>
    <name evidence="2" type="ORF">SAMN05421737_10173</name>
</gene>
<keyword evidence="1" id="KW-1133">Transmembrane helix</keyword>
<name>A0A1G6GHV5_9BACI</name>
<evidence type="ECO:0000313" key="3">
    <source>
        <dbReference type="Proteomes" id="UP000242662"/>
    </source>
</evidence>
<dbReference type="AlphaFoldDB" id="A0A1G6GHV5"/>
<evidence type="ECO:0000256" key="1">
    <source>
        <dbReference type="SAM" id="Phobius"/>
    </source>
</evidence>
<reference evidence="3" key="1">
    <citation type="submission" date="2016-09" db="EMBL/GenBank/DDBJ databases">
        <authorList>
            <person name="Varghese N."/>
            <person name="Submissions S."/>
        </authorList>
    </citation>
    <scope>NUCLEOTIDE SEQUENCE [LARGE SCALE GENOMIC DNA]</scope>
    <source>
        <strain evidence="3">25nlg</strain>
    </source>
</reference>
<accession>A0A1G6GHV5</accession>
<dbReference type="EMBL" id="FMYM01000001">
    <property type="protein sequence ID" value="SDB81479.1"/>
    <property type="molecule type" value="Genomic_DNA"/>
</dbReference>
<evidence type="ECO:0000313" key="2">
    <source>
        <dbReference type="EMBL" id="SDB81479.1"/>
    </source>
</evidence>
<feature type="transmembrane region" description="Helical" evidence="1">
    <location>
        <begin position="76"/>
        <end position="95"/>
    </location>
</feature>
<dbReference type="InterPro" id="IPR017259">
    <property type="entry name" value="UCP037672"/>
</dbReference>
<proteinExistence type="predicted"/>
<keyword evidence="3" id="KW-1185">Reference proteome</keyword>
<keyword evidence="1" id="KW-0472">Membrane</keyword>
<feature type="transmembrane region" description="Helical" evidence="1">
    <location>
        <begin position="6"/>
        <end position="25"/>
    </location>
</feature>
<dbReference type="RefSeq" id="WP_090774329.1">
    <property type="nucleotide sequence ID" value="NZ_FMYM01000001.1"/>
</dbReference>
<organism evidence="2 3">
    <name type="scientific">Shouchella lonarensis</name>
    <dbReference type="NCBI Taxonomy" id="1464122"/>
    <lineage>
        <taxon>Bacteria</taxon>
        <taxon>Bacillati</taxon>
        <taxon>Bacillota</taxon>
        <taxon>Bacilli</taxon>
        <taxon>Bacillales</taxon>
        <taxon>Bacillaceae</taxon>
        <taxon>Shouchella</taxon>
    </lineage>
</organism>
<dbReference type="OrthoDB" id="2456740at2"/>
<evidence type="ECO:0008006" key="4">
    <source>
        <dbReference type="Google" id="ProtNLM"/>
    </source>
</evidence>